<organism evidence="1 2">
    <name type="scientific">Arthrobacter sunyaminii</name>
    <dbReference type="NCBI Taxonomy" id="2816859"/>
    <lineage>
        <taxon>Bacteria</taxon>
        <taxon>Bacillati</taxon>
        <taxon>Actinomycetota</taxon>
        <taxon>Actinomycetes</taxon>
        <taxon>Micrococcales</taxon>
        <taxon>Micrococcaceae</taxon>
        <taxon>Arthrobacter</taxon>
    </lineage>
</organism>
<dbReference type="InterPro" id="IPR048032">
    <property type="entry name" value="ESAT6-like"/>
</dbReference>
<dbReference type="AlphaFoldDB" id="A0A975S7G7"/>
<dbReference type="Proteomes" id="UP000680588">
    <property type="component" value="Chromosome"/>
</dbReference>
<evidence type="ECO:0000313" key="1">
    <source>
        <dbReference type="EMBL" id="QWQ37218.1"/>
    </source>
</evidence>
<name>A0A975S7G7_9MICC</name>
<sequence>MSQDRLSYDTDTSAAVQGDIQSIVARLESLIGEREKAVNSAMSDFSADGVSEEYQAVENRFRNAANETRTIIGLVKQTLNLNDQTASSAGARAKGAVQNIG</sequence>
<reference evidence="1" key="1">
    <citation type="submission" date="2021-06" db="EMBL/GenBank/DDBJ databases">
        <title>Novel species in genus Arthrobacter.</title>
        <authorList>
            <person name="Zhang G."/>
        </authorList>
    </citation>
    <scope>NUCLEOTIDE SEQUENCE</scope>
    <source>
        <strain evidence="1">Zg-ZUI122</strain>
    </source>
</reference>
<dbReference type="KEGG" id="asun:KG104_05510"/>
<proteinExistence type="predicted"/>
<accession>A0A975S7G7</accession>
<evidence type="ECO:0000313" key="2">
    <source>
        <dbReference type="Proteomes" id="UP000680588"/>
    </source>
</evidence>
<keyword evidence="2" id="KW-1185">Reference proteome</keyword>
<dbReference type="Gene3D" id="1.10.287.1060">
    <property type="entry name" value="ESAT-6-like"/>
    <property type="match status" value="1"/>
</dbReference>
<dbReference type="NCBIfam" id="NF035935">
    <property type="entry name" value="ESAT6_3"/>
    <property type="match status" value="1"/>
</dbReference>
<protein>
    <submittedName>
        <fullName evidence="1">Pore-forming ESAT-6 family protein</fullName>
    </submittedName>
</protein>
<gene>
    <name evidence="1" type="ORF">KG104_05510</name>
</gene>
<dbReference type="RefSeq" id="WP_104055288.1">
    <property type="nucleotide sequence ID" value="NZ_CP076456.1"/>
</dbReference>
<dbReference type="EMBL" id="CP076456">
    <property type="protein sequence ID" value="QWQ37218.1"/>
    <property type="molecule type" value="Genomic_DNA"/>
</dbReference>